<keyword evidence="7" id="KW-0812">Transmembrane</keyword>
<evidence type="ECO:0000256" key="2">
    <source>
        <dbReference type="ARBA" id="ARBA00022741"/>
    </source>
</evidence>
<dbReference type="PANTHER" id="PTHR48016">
    <property type="entry name" value="MAP KINASE KINASE KINASE SSK2-RELATED-RELATED"/>
    <property type="match status" value="1"/>
</dbReference>
<dbReference type="CDD" id="cd14014">
    <property type="entry name" value="STKc_PknB_like"/>
    <property type="match status" value="1"/>
</dbReference>
<protein>
    <submittedName>
        <fullName evidence="9">Serine/threonine protein kinase</fullName>
    </submittedName>
</protein>
<evidence type="ECO:0000256" key="1">
    <source>
        <dbReference type="ARBA" id="ARBA00022679"/>
    </source>
</evidence>
<dbReference type="InterPro" id="IPR011009">
    <property type="entry name" value="Kinase-like_dom_sf"/>
</dbReference>
<evidence type="ECO:0000256" key="4">
    <source>
        <dbReference type="ARBA" id="ARBA00022840"/>
    </source>
</evidence>
<proteinExistence type="predicted"/>
<dbReference type="InterPro" id="IPR008271">
    <property type="entry name" value="Ser/Thr_kinase_AS"/>
</dbReference>
<evidence type="ECO:0000256" key="5">
    <source>
        <dbReference type="PROSITE-ProRule" id="PRU10141"/>
    </source>
</evidence>
<evidence type="ECO:0000256" key="6">
    <source>
        <dbReference type="SAM" id="MobiDB-lite"/>
    </source>
</evidence>
<feature type="compositionally biased region" description="Low complexity" evidence="6">
    <location>
        <begin position="496"/>
        <end position="525"/>
    </location>
</feature>
<comment type="caution">
    <text evidence="9">The sequence shown here is derived from an EMBL/GenBank/DDBJ whole genome shotgun (WGS) entry which is preliminary data.</text>
</comment>
<dbReference type="RefSeq" id="WP_171200205.1">
    <property type="nucleotide sequence ID" value="NZ_JABEND010000007.1"/>
</dbReference>
<organism evidence="9 10">
    <name type="scientific">Nakamurella aerolata</name>
    <dbReference type="NCBI Taxonomy" id="1656892"/>
    <lineage>
        <taxon>Bacteria</taxon>
        <taxon>Bacillati</taxon>
        <taxon>Actinomycetota</taxon>
        <taxon>Actinomycetes</taxon>
        <taxon>Nakamurellales</taxon>
        <taxon>Nakamurellaceae</taxon>
        <taxon>Nakamurella</taxon>
    </lineage>
</organism>
<keyword evidence="1" id="KW-0808">Transferase</keyword>
<feature type="transmembrane region" description="Helical" evidence="7">
    <location>
        <begin position="467"/>
        <end position="486"/>
    </location>
</feature>
<evidence type="ECO:0000259" key="8">
    <source>
        <dbReference type="PROSITE" id="PS50011"/>
    </source>
</evidence>
<accession>A0A849AI53</accession>
<dbReference type="GO" id="GO:0004674">
    <property type="term" value="F:protein serine/threonine kinase activity"/>
    <property type="evidence" value="ECO:0007669"/>
    <property type="project" value="UniProtKB-KW"/>
</dbReference>
<evidence type="ECO:0000256" key="7">
    <source>
        <dbReference type="SAM" id="Phobius"/>
    </source>
</evidence>
<keyword evidence="2 5" id="KW-0547">Nucleotide-binding</keyword>
<name>A0A849AI53_9ACTN</name>
<dbReference type="InterPro" id="IPR000719">
    <property type="entry name" value="Prot_kinase_dom"/>
</dbReference>
<dbReference type="Gene3D" id="3.30.200.20">
    <property type="entry name" value="Phosphorylase Kinase, domain 1"/>
    <property type="match status" value="1"/>
</dbReference>
<dbReference type="PROSITE" id="PS00107">
    <property type="entry name" value="PROTEIN_KINASE_ATP"/>
    <property type="match status" value="1"/>
</dbReference>
<dbReference type="SUPFAM" id="SSF56112">
    <property type="entry name" value="Protein kinase-like (PK-like)"/>
    <property type="match status" value="1"/>
</dbReference>
<dbReference type="Proteomes" id="UP000562984">
    <property type="component" value="Unassembled WGS sequence"/>
</dbReference>
<feature type="compositionally biased region" description="Low complexity" evidence="6">
    <location>
        <begin position="560"/>
        <end position="600"/>
    </location>
</feature>
<dbReference type="Gene3D" id="1.10.510.10">
    <property type="entry name" value="Transferase(Phosphotransferase) domain 1"/>
    <property type="match status" value="1"/>
</dbReference>
<dbReference type="InterPro" id="IPR050538">
    <property type="entry name" value="MAP_kinase_kinase_kinase"/>
</dbReference>
<evidence type="ECO:0000313" key="10">
    <source>
        <dbReference type="Proteomes" id="UP000562984"/>
    </source>
</evidence>
<feature type="region of interest" description="Disordered" evidence="6">
    <location>
        <begin position="496"/>
        <end position="607"/>
    </location>
</feature>
<keyword evidence="3 9" id="KW-0418">Kinase</keyword>
<dbReference type="PROSITE" id="PS50011">
    <property type="entry name" value="PROTEIN_KINASE_DOM"/>
    <property type="match status" value="1"/>
</dbReference>
<keyword evidence="7" id="KW-0472">Membrane</keyword>
<keyword evidence="10" id="KW-1185">Reference proteome</keyword>
<dbReference type="PROSITE" id="PS00108">
    <property type="entry name" value="PROTEIN_KINASE_ST"/>
    <property type="match status" value="1"/>
</dbReference>
<gene>
    <name evidence="9" type="ORF">HKD39_12445</name>
</gene>
<dbReference type="EMBL" id="JABEND010000007">
    <property type="protein sequence ID" value="NNG36502.1"/>
    <property type="molecule type" value="Genomic_DNA"/>
</dbReference>
<keyword evidence="4 5" id="KW-0067">ATP-binding</keyword>
<keyword evidence="7" id="KW-1133">Transmembrane helix</keyword>
<dbReference type="AlphaFoldDB" id="A0A849AI53"/>
<feature type="compositionally biased region" description="Low complexity" evidence="6">
    <location>
        <begin position="532"/>
        <end position="549"/>
    </location>
</feature>
<feature type="domain" description="Protein kinase" evidence="8">
    <location>
        <begin position="11"/>
        <end position="275"/>
    </location>
</feature>
<dbReference type="SMART" id="SM00220">
    <property type="entry name" value="S_TKc"/>
    <property type="match status" value="1"/>
</dbReference>
<dbReference type="PANTHER" id="PTHR48016:SF56">
    <property type="entry name" value="MAPKK KINASE"/>
    <property type="match status" value="1"/>
</dbReference>
<evidence type="ECO:0000313" key="9">
    <source>
        <dbReference type="EMBL" id="NNG36502.1"/>
    </source>
</evidence>
<reference evidence="9 10" key="1">
    <citation type="submission" date="2020-05" db="EMBL/GenBank/DDBJ databases">
        <title>Nakamurella sp. DB0629 isolated from air conditioner.</title>
        <authorList>
            <person name="Kim D.H."/>
            <person name="Kim D.-U."/>
        </authorList>
    </citation>
    <scope>NUCLEOTIDE SEQUENCE [LARGE SCALE GENOMIC DNA]</scope>
    <source>
        <strain evidence="9 10">DB0629</strain>
    </source>
</reference>
<keyword evidence="9" id="KW-0723">Serine/threonine-protein kinase</keyword>
<evidence type="ECO:0000256" key="3">
    <source>
        <dbReference type="ARBA" id="ARBA00022777"/>
    </source>
</evidence>
<dbReference type="InterPro" id="IPR017441">
    <property type="entry name" value="Protein_kinase_ATP_BS"/>
</dbReference>
<sequence length="1068" mass="104089">MSQAEHRIGRWQVRGLIGAGGFGTVYLGVDPVTGERAAIKVVGRADQRARNAVEAEVAAMKRVTSPSCVRVLQVLSQPDAMAIVTELVEGASLRAVLREHGRLSGPQALRLLRGALSGLAAVHAAGLVHGDIKPDNILIDQTGAARIIDFGLATPVGAAAVGEQVTGSPSYLAPERIQGRPADIRSDIYAMSVLLFELLAGQRPYPAKTSAEMLQQQLHAPVPDLRSVRPDVGDALAQLCFAGMQKDPGQRPPTAEVFAAALDAAARERYGPAWLAAPAGASLGGVISAMVAGGSSVPGVLSAGGLAGAGAAGTAAAGAGIGGSAGGVGAGVAGSGAGASGGLAGAGGVAGAGTAAGGAAGAMGVAGAVGAAAGGTALGLGGAAGTGGQVAAAGSGAGGGMAASNGDAALGGGAGGGDAGGAGGGGAGGVGAVGAAGGAAGAGVKAAAGGVRSVRRVVTGIGHSGPALTAVGIVAVVVIAAVVIAVTRRSDAPRATAASAAASSSGQPSGQQQTGNQPGTGTGRTAPAVPPGSGSTGADSAGSTDAGSGLPATSGPDSVGQSGSGAATATGSSGTGKATDTAAAARTSSATGTRAATPSAKPVRASDYQSNGRYVFTVPALTTYCVVTPNSMVQCSVAEPGYGVESDSIPTAASCDRGIAGSPMIDAKGVLQLGCGDGAAPQPTPLPDNSVLRAGRFSCVTGTATLRCTADASRRGFTLSRTKLAAYPATSKAAADNAKTQVIEVDPLAAAGKLKPGYQVAPAQIGVGCFASKVSTSRSIFECGASADDAPACWPKDAGTVWCMSDPTSKKIRESSVTEFAAAGNPQGTLTDVPASKGEWPWQVQLADGTVCSIRLGGSWGQQADGYIGAYSCNKDRKILLVGATKNASPFDRSKPVWVGKLSPFRTSAANPPVTDVKVAKAWFASNAHPGIPKAKSPSSSTVPANADATTIANAAGCTSIRPFDITEGDATAADFLKEFGVQPSVKCTVQGQEIVVLVIDKLPEYCQALVMLSGMNNEDLSGARVVAADRWMIATNTSNATLPESLATMLVAKTGGSLTTIGQVAAG</sequence>
<dbReference type="Pfam" id="PF00069">
    <property type="entry name" value="Pkinase"/>
    <property type="match status" value="1"/>
</dbReference>
<dbReference type="GO" id="GO:0005524">
    <property type="term" value="F:ATP binding"/>
    <property type="evidence" value="ECO:0007669"/>
    <property type="project" value="UniProtKB-UniRule"/>
</dbReference>
<feature type="binding site" evidence="5">
    <location>
        <position position="40"/>
    </location>
    <ligand>
        <name>ATP</name>
        <dbReference type="ChEBI" id="CHEBI:30616"/>
    </ligand>
</feature>